<dbReference type="SUPFAM" id="SSF56059">
    <property type="entry name" value="Glutathione synthetase ATP-binding domain-like"/>
    <property type="match status" value="1"/>
</dbReference>
<feature type="compositionally biased region" description="Basic and acidic residues" evidence="6">
    <location>
        <begin position="1"/>
        <end position="12"/>
    </location>
</feature>
<dbReference type="Pfam" id="PF02222">
    <property type="entry name" value="ATP-grasp"/>
    <property type="match status" value="1"/>
</dbReference>
<dbReference type="Gene3D" id="3.30.470.20">
    <property type="entry name" value="ATP-grasp fold, B domain"/>
    <property type="match status" value="1"/>
</dbReference>
<dbReference type="AlphaFoldDB" id="A0A2A2ZSD2"/>
<keyword evidence="4" id="KW-0067">ATP-binding</keyword>
<evidence type="ECO:0000256" key="4">
    <source>
        <dbReference type="ARBA" id="ARBA00022840"/>
    </source>
</evidence>
<dbReference type="SUPFAM" id="SSF52440">
    <property type="entry name" value="PreATP-grasp domain"/>
    <property type="match status" value="1"/>
</dbReference>
<reference evidence="7 8" key="1">
    <citation type="submission" date="2017-08" db="EMBL/GenBank/DDBJ databases">
        <title>Phylogenetic analysis of Mycobacterium avium complex whole genomes.</title>
        <authorList>
            <person name="Caverly L.J."/>
            <person name="Spilker T."/>
            <person name="Lipuma J."/>
        </authorList>
    </citation>
    <scope>NUCLEOTIDE SEQUENCE [LARGE SCALE GENOMIC DNA]</scope>
    <source>
        <strain evidence="7 8">FLAC0165</strain>
    </source>
</reference>
<dbReference type="GO" id="GO:0006164">
    <property type="term" value="P:purine nucleotide biosynthetic process"/>
    <property type="evidence" value="ECO:0007669"/>
    <property type="project" value="UniProtKB-KW"/>
</dbReference>
<dbReference type="GO" id="GO:0046872">
    <property type="term" value="F:metal ion binding"/>
    <property type="evidence" value="ECO:0007669"/>
    <property type="project" value="InterPro"/>
</dbReference>
<evidence type="ECO:0000256" key="1">
    <source>
        <dbReference type="ARBA" id="ARBA00022598"/>
    </source>
</evidence>
<dbReference type="GO" id="GO:0005524">
    <property type="term" value="F:ATP binding"/>
    <property type="evidence" value="ECO:0007669"/>
    <property type="project" value="UniProtKB-UniRule"/>
</dbReference>
<comment type="caution">
    <text evidence="7">The sequence shown here is derived from an EMBL/GenBank/DDBJ whole genome shotgun (WGS) entry which is preliminary data.</text>
</comment>
<dbReference type="PANTHER" id="PTHR43055:SF1">
    <property type="entry name" value="FORMATE-DEPENDENT PHOSPHORIBOSYLGLYCINAMIDE FORMYLTRANSFERASE"/>
    <property type="match status" value="1"/>
</dbReference>
<dbReference type="GO" id="GO:0016874">
    <property type="term" value="F:ligase activity"/>
    <property type="evidence" value="ECO:0007669"/>
    <property type="project" value="UniProtKB-KW"/>
</dbReference>
<gene>
    <name evidence="7" type="ORF">CKJ66_23760</name>
</gene>
<organism evidence="7 8">
    <name type="scientific">Mycobacterium avium</name>
    <dbReference type="NCBI Taxonomy" id="1764"/>
    <lineage>
        <taxon>Bacteria</taxon>
        <taxon>Bacillati</taxon>
        <taxon>Actinomycetota</taxon>
        <taxon>Actinomycetes</taxon>
        <taxon>Mycobacteriales</taxon>
        <taxon>Mycobacteriaceae</taxon>
        <taxon>Mycobacterium</taxon>
        <taxon>Mycobacterium avium complex (MAC)</taxon>
    </lineage>
</organism>
<dbReference type="RefSeq" id="WP_062908092.1">
    <property type="nucleotide sequence ID" value="NZ_JAQYXQ010000001.1"/>
</dbReference>
<evidence type="ECO:0000256" key="2">
    <source>
        <dbReference type="ARBA" id="ARBA00022741"/>
    </source>
</evidence>
<dbReference type="OrthoDB" id="9804625at2"/>
<keyword evidence="1" id="KW-0436">Ligase</keyword>
<dbReference type="Gene3D" id="3.30.1490.20">
    <property type="entry name" value="ATP-grasp fold, A domain"/>
    <property type="match status" value="1"/>
</dbReference>
<evidence type="ECO:0000313" key="8">
    <source>
        <dbReference type="Proteomes" id="UP000217768"/>
    </source>
</evidence>
<dbReference type="InterPro" id="IPR013815">
    <property type="entry name" value="ATP_grasp_subdomain_1"/>
</dbReference>
<sequence>MTDGVTDGRDDETTALAVPRPAPAEGGPAPADGGPAPADGRPAVMLLGSGDISRELAIALGRLGARVIAVDAHPQAPAHAVADQALVLPLTDAGELSAAIHRLRPDVVVSTTDAVAVPALEALDGAGAEPVPSARAVRLAADREGLRRLAADELGLPTAPFWFAGSLGELEAVGAHAGYPLLVKPVVGAVGPRQSVVAGREDIAAAWHRAVDGQPGARVLAETVVEVQFHVTLLAVRSEGAVGPAIEFCSPIGHRGAGGRVLESWQPQKMSPAAMDAAKSIAARIVKALGGRGVFGVELMVNGDEVYFADVTAHPGDSAWVTVRSQRLSAFELQARTILGLPVDTMMVSPAAARVVDSADPGDRAALSGALGVPESDLRVCGGGLRALATAPEVAAARERAGRVAARLTAGAGGVGGAGD</sequence>
<keyword evidence="2" id="KW-0547">Nucleotide-binding</keyword>
<dbReference type="InterPro" id="IPR054350">
    <property type="entry name" value="PurT/PurK_preATP-grasp"/>
</dbReference>
<keyword evidence="3" id="KW-0658">Purine biosynthesis</keyword>
<dbReference type="EMBL" id="NSFD01000053">
    <property type="protein sequence ID" value="PBA24192.1"/>
    <property type="molecule type" value="Genomic_DNA"/>
</dbReference>
<feature type="compositionally biased region" description="Low complexity" evidence="6">
    <location>
        <begin position="17"/>
        <end position="41"/>
    </location>
</feature>
<evidence type="ECO:0000256" key="5">
    <source>
        <dbReference type="ARBA" id="ARBA00025704"/>
    </source>
</evidence>
<dbReference type="GO" id="GO:0005829">
    <property type="term" value="C:cytosol"/>
    <property type="evidence" value="ECO:0007669"/>
    <property type="project" value="TreeGrafter"/>
</dbReference>
<dbReference type="GO" id="GO:0016740">
    <property type="term" value="F:transferase activity"/>
    <property type="evidence" value="ECO:0007669"/>
    <property type="project" value="UniProtKB-KW"/>
</dbReference>
<dbReference type="PANTHER" id="PTHR43055">
    <property type="entry name" value="FORMATE-DEPENDENT PHOSPHORIBOSYLGLYCINAMIDE FORMYLTRANSFERASE"/>
    <property type="match status" value="1"/>
</dbReference>
<dbReference type="NCBIfam" id="NF006766">
    <property type="entry name" value="PRK09288.1"/>
    <property type="match status" value="1"/>
</dbReference>
<keyword evidence="7" id="KW-0808">Transferase</keyword>
<evidence type="ECO:0000256" key="6">
    <source>
        <dbReference type="SAM" id="MobiDB-lite"/>
    </source>
</evidence>
<dbReference type="InterPro" id="IPR011761">
    <property type="entry name" value="ATP-grasp"/>
</dbReference>
<dbReference type="InterPro" id="IPR003135">
    <property type="entry name" value="ATP-grasp_carboxylate-amine"/>
</dbReference>
<proteinExistence type="predicted"/>
<name>A0A2A2ZSD2_MYCAV</name>
<protein>
    <submittedName>
        <fullName evidence="7">Formate-dependent phosphoribosylglycinamide formyltransferase</fullName>
    </submittedName>
</protein>
<accession>A0A2A2ZSD2</accession>
<feature type="region of interest" description="Disordered" evidence="6">
    <location>
        <begin position="1"/>
        <end position="41"/>
    </location>
</feature>
<dbReference type="InterPro" id="IPR016185">
    <property type="entry name" value="PreATP-grasp_dom_sf"/>
</dbReference>
<evidence type="ECO:0000256" key="3">
    <source>
        <dbReference type="ARBA" id="ARBA00022755"/>
    </source>
</evidence>
<dbReference type="Proteomes" id="UP000217768">
    <property type="component" value="Unassembled WGS sequence"/>
</dbReference>
<dbReference type="Gene3D" id="3.40.50.20">
    <property type="match status" value="1"/>
</dbReference>
<comment type="pathway">
    <text evidence="5">Purine metabolism.</text>
</comment>
<dbReference type="PROSITE" id="PS50975">
    <property type="entry name" value="ATP_GRASP"/>
    <property type="match status" value="1"/>
</dbReference>
<dbReference type="Pfam" id="PF22660">
    <property type="entry name" value="RS_preATP-grasp-like"/>
    <property type="match status" value="1"/>
</dbReference>
<evidence type="ECO:0000313" key="7">
    <source>
        <dbReference type="EMBL" id="PBA24192.1"/>
    </source>
</evidence>